<dbReference type="PANTHER" id="PTHR19432">
    <property type="entry name" value="SUGAR TRANSPORTER"/>
    <property type="match status" value="1"/>
</dbReference>
<evidence type="ECO:0000256" key="5">
    <source>
        <dbReference type="ARBA" id="ARBA00023136"/>
    </source>
</evidence>
<feature type="transmembrane region" description="Helical" evidence="6">
    <location>
        <begin position="35"/>
        <end position="55"/>
    </location>
</feature>
<organism evidence="8 9">
    <name type="scientific">Rhizosphaericola mali</name>
    <dbReference type="NCBI Taxonomy" id="2545455"/>
    <lineage>
        <taxon>Bacteria</taxon>
        <taxon>Pseudomonadati</taxon>
        <taxon>Bacteroidota</taxon>
        <taxon>Chitinophagia</taxon>
        <taxon>Chitinophagales</taxon>
        <taxon>Chitinophagaceae</taxon>
        <taxon>Rhizosphaericola</taxon>
    </lineage>
</organism>
<keyword evidence="2" id="KW-0813">Transport</keyword>
<feature type="transmembrane region" description="Helical" evidence="6">
    <location>
        <begin position="237"/>
        <end position="259"/>
    </location>
</feature>
<evidence type="ECO:0000256" key="2">
    <source>
        <dbReference type="ARBA" id="ARBA00022448"/>
    </source>
</evidence>
<evidence type="ECO:0000313" key="8">
    <source>
        <dbReference type="EMBL" id="QES91015.1"/>
    </source>
</evidence>
<sequence length="426" mass="46343">MSMGFFGIQAGFALQNGNASRILQTFGANVEHLPLFWLAAPLTGMIVQPIIGHYSDITWNKLGRRKPYFLVGAILTALALFFLPSSGSFVHIISPLIMGAGLLMLMDTCINIAMEPFRALVADKLPGEQTSKGFAIQTCLIGIGAVVGSWLPFFLAKWGNVSKVAPEGIVPDNVKYSFYIGAVVLLITIFWTIITTKEYPPTTEELKEKEAEKILPQNGLKSIFKDIKEMPKTMKELGLVQFFTWFGLFSMWVFSTPAIAEHIYHVPASDTSSEAYADAGNWVGILFGIYNGVSAIYALFLPGIANKLGKKGTHALSLVIGGISLISIYFIPTPNLLILPMIGIGIAWGSILSMPYAILSGALPAKKMGVYMGFFNFFITLPQICNGIFGGAIVKYGFHDRSILALVFGGVLFLIAAFATLRVKTK</sequence>
<evidence type="ECO:0000313" key="9">
    <source>
        <dbReference type="Proteomes" id="UP000292424"/>
    </source>
</evidence>
<feature type="transmembrane region" description="Helical" evidence="6">
    <location>
        <begin position="279"/>
        <end position="300"/>
    </location>
</feature>
<keyword evidence="5 6" id="KW-0472">Membrane</keyword>
<dbReference type="Gene3D" id="1.20.1250.20">
    <property type="entry name" value="MFS general substrate transporter like domains"/>
    <property type="match status" value="1"/>
</dbReference>
<dbReference type="InterPro" id="IPR020846">
    <property type="entry name" value="MFS_dom"/>
</dbReference>
<evidence type="ECO:0000256" key="6">
    <source>
        <dbReference type="SAM" id="Phobius"/>
    </source>
</evidence>
<evidence type="ECO:0000256" key="1">
    <source>
        <dbReference type="ARBA" id="ARBA00004141"/>
    </source>
</evidence>
<feature type="transmembrane region" description="Helical" evidence="6">
    <location>
        <begin position="337"/>
        <end position="359"/>
    </location>
</feature>
<dbReference type="InterPro" id="IPR011701">
    <property type="entry name" value="MFS"/>
</dbReference>
<dbReference type="KEGG" id="arac:E0W69_017620"/>
<keyword evidence="3 6" id="KW-0812">Transmembrane</keyword>
<dbReference type="PROSITE" id="PS50850">
    <property type="entry name" value="MFS"/>
    <property type="match status" value="1"/>
</dbReference>
<feature type="domain" description="Major facilitator superfamily (MFS) profile" evidence="7">
    <location>
        <begin position="233"/>
        <end position="426"/>
    </location>
</feature>
<dbReference type="Proteomes" id="UP000292424">
    <property type="component" value="Chromosome"/>
</dbReference>
<dbReference type="EMBL" id="CP044016">
    <property type="protein sequence ID" value="QES91015.1"/>
    <property type="molecule type" value="Genomic_DNA"/>
</dbReference>
<accession>A0A5P2G606</accession>
<keyword evidence="9" id="KW-1185">Reference proteome</keyword>
<feature type="transmembrane region" description="Helical" evidence="6">
    <location>
        <begin position="176"/>
        <end position="194"/>
    </location>
</feature>
<feature type="transmembrane region" description="Helical" evidence="6">
    <location>
        <begin position="67"/>
        <end position="83"/>
    </location>
</feature>
<feature type="transmembrane region" description="Helical" evidence="6">
    <location>
        <begin position="371"/>
        <end position="396"/>
    </location>
</feature>
<evidence type="ECO:0000256" key="3">
    <source>
        <dbReference type="ARBA" id="ARBA00022692"/>
    </source>
</evidence>
<feature type="transmembrane region" description="Helical" evidence="6">
    <location>
        <begin position="312"/>
        <end position="331"/>
    </location>
</feature>
<name>A0A5P2G606_9BACT</name>
<evidence type="ECO:0000259" key="7">
    <source>
        <dbReference type="PROSITE" id="PS50850"/>
    </source>
</evidence>
<keyword evidence="4 6" id="KW-1133">Transmembrane helix</keyword>
<comment type="subcellular location">
    <subcellularLocation>
        <location evidence="1">Membrane</location>
        <topology evidence="1">Multi-pass membrane protein</topology>
    </subcellularLocation>
</comment>
<dbReference type="GO" id="GO:0022857">
    <property type="term" value="F:transmembrane transporter activity"/>
    <property type="evidence" value="ECO:0007669"/>
    <property type="project" value="InterPro"/>
</dbReference>
<gene>
    <name evidence="8" type="ORF">E0W69_017620</name>
</gene>
<reference evidence="8 9" key="1">
    <citation type="submission" date="2019-09" db="EMBL/GenBank/DDBJ databases">
        <title>Complete genome sequence of Arachidicoccus sp. B3-10 isolated from apple orchard soil.</title>
        <authorList>
            <person name="Kim H.S."/>
            <person name="Han K.-I."/>
            <person name="Suh M.K."/>
            <person name="Lee K.C."/>
            <person name="Eom M.K."/>
            <person name="Kim J.-S."/>
            <person name="Kang S.W."/>
            <person name="Sin Y."/>
            <person name="Lee J.-S."/>
        </authorList>
    </citation>
    <scope>NUCLEOTIDE SEQUENCE [LARGE SCALE GENOMIC DNA]</scope>
    <source>
        <strain evidence="8 9">B3-10</strain>
    </source>
</reference>
<dbReference type="PANTHER" id="PTHR19432:SF35">
    <property type="entry name" value="SOLUTE CARRIER FAMILY 45 MEMBER 3 ISOFORM X1"/>
    <property type="match status" value="1"/>
</dbReference>
<dbReference type="Pfam" id="PF07690">
    <property type="entry name" value="MFS_1"/>
    <property type="match status" value="1"/>
</dbReference>
<dbReference type="SUPFAM" id="SSF103473">
    <property type="entry name" value="MFS general substrate transporter"/>
    <property type="match status" value="1"/>
</dbReference>
<feature type="transmembrane region" description="Helical" evidence="6">
    <location>
        <begin position="89"/>
        <end position="113"/>
    </location>
</feature>
<feature type="transmembrane region" description="Helical" evidence="6">
    <location>
        <begin position="134"/>
        <end position="156"/>
    </location>
</feature>
<proteinExistence type="predicted"/>
<dbReference type="InterPro" id="IPR036259">
    <property type="entry name" value="MFS_trans_sf"/>
</dbReference>
<evidence type="ECO:0000256" key="4">
    <source>
        <dbReference type="ARBA" id="ARBA00022989"/>
    </source>
</evidence>
<protein>
    <submittedName>
        <fullName evidence="8">SLC45 family MFS transporter</fullName>
    </submittedName>
</protein>
<feature type="transmembrane region" description="Helical" evidence="6">
    <location>
        <begin position="402"/>
        <end position="421"/>
    </location>
</feature>
<dbReference type="GO" id="GO:0016020">
    <property type="term" value="C:membrane"/>
    <property type="evidence" value="ECO:0007669"/>
    <property type="project" value="UniProtKB-SubCell"/>
</dbReference>
<dbReference type="OrthoDB" id="7584869at2"/>
<dbReference type="AlphaFoldDB" id="A0A5P2G606"/>